<protein>
    <recommendedName>
        <fullName evidence="8">EamA domain-containing protein</fullName>
    </recommendedName>
</protein>
<feature type="transmembrane region" description="Helical" evidence="7">
    <location>
        <begin position="116"/>
        <end position="136"/>
    </location>
</feature>
<dbReference type="GO" id="GO:0005886">
    <property type="term" value="C:plasma membrane"/>
    <property type="evidence" value="ECO:0007669"/>
    <property type="project" value="UniProtKB-SubCell"/>
</dbReference>
<dbReference type="PATRIC" id="fig|1653479.3.peg.945"/>
<dbReference type="OrthoDB" id="154915at2"/>
<keyword evidence="10" id="KW-1185">Reference proteome</keyword>
<evidence type="ECO:0000256" key="3">
    <source>
        <dbReference type="ARBA" id="ARBA00022475"/>
    </source>
</evidence>
<keyword evidence="3" id="KW-1003">Cell membrane</keyword>
<name>A0A143QGF0_RHOFA</name>
<keyword evidence="6 7" id="KW-0472">Membrane</keyword>
<feature type="transmembrane region" description="Helical" evidence="7">
    <location>
        <begin position="89"/>
        <end position="110"/>
    </location>
</feature>
<evidence type="ECO:0000256" key="6">
    <source>
        <dbReference type="ARBA" id="ARBA00023136"/>
    </source>
</evidence>
<feature type="transmembrane region" description="Helical" evidence="7">
    <location>
        <begin position="272"/>
        <end position="292"/>
    </location>
</feature>
<reference evidence="9 10" key="1">
    <citation type="journal article" date="2016" name="Genome Announc.">
        <title>Complete Genome and Plasmid Sequences for Rhodococcus fascians D188 and Draft Sequences for Rhodococcus Isolates PBTS 1 and PBTS 2.</title>
        <authorList>
            <person name="Stamler R.A."/>
            <person name="Vereecke D."/>
            <person name="Zhang Y."/>
            <person name="Schilkey F."/>
            <person name="Devitt N."/>
            <person name="Randall J.J."/>
        </authorList>
    </citation>
    <scope>NUCLEOTIDE SEQUENCE [LARGE SCALE GENOMIC DNA]</scope>
    <source>
        <strain evidence="9 10">PBTS2</strain>
    </source>
</reference>
<accession>A0A143QGF0</accession>
<feature type="transmembrane region" description="Helical" evidence="7">
    <location>
        <begin position="173"/>
        <end position="190"/>
    </location>
</feature>
<evidence type="ECO:0000256" key="2">
    <source>
        <dbReference type="ARBA" id="ARBA00007362"/>
    </source>
</evidence>
<proteinExistence type="inferred from homology"/>
<gene>
    <name evidence="9" type="ORF">A3Q41_00925</name>
</gene>
<dbReference type="Proteomes" id="UP000076038">
    <property type="component" value="Chromosome"/>
</dbReference>
<feature type="domain" description="EamA" evidence="8">
    <location>
        <begin position="172"/>
        <end position="314"/>
    </location>
</feature>
<keyword evidence="5 7" id="KW-1133">Transmembrane helix</keyword>
<dbReference type="SUPFAM" id="SSF103481">
    <property type="entry name" value="Multidrug resistance efflux transporter EmrE"/>
    <property type="match status" value="2"/>
</dbReference>
<feature type="transmembrane region" description="Helical" evidence="7">
    <location>
        <begin position="298"/>
        <end position="314"/>
    </location>
</feature>
<evidence type="ECO:0000313" key="10">
    <source>
        <dbReference type="Proteomes" id="UP000076038"/>
    </source>
</evidence>
<sequence>MTAYTHDAQVDRAAAHDAAARSRRLSGLGFALLSAASFGLSGSLAKGLLDAGWTAGAAVTARILLAAAVLLIPSILALRGRWGLLAKNWKLLVAYGAFAVAGCQLAFFNAVGRMDVGVALLIEFTSPVAVIGWMWFRHQQRPGRLTLVGALLAAMGLVLVLDLISGADVDSVGVLWALGAMAGAAVYWVLSADESNGLPPIVLAGGGLLAGGLILLAAGLVGIVPFAAPLTDVTFVNAVVPWWVPIIGLGVVTAALAYVLGIAAGRRLGSRLASFMGLMEVVAALVFAWLLLGQAPGPIQLAGGALILLGVVVVKSGERVTSDEPVEPLQSRA</sequence>
<comment type="similarity">
    <text evidence="2">Belongs to the EamA transporter family.</text>
</comment>
<dbReference type="Pfam" id="PF00892">
    <property type="entry name" value="EamA"/>
    <property type="match status" value="2"/>
</dbReference>
<feature type="domain" description="EamA" evidence="8">
    <location>
        <begin position="26"/>
        <end position="161"/>
    </location>
</feature>
<dbReference type="PANTHER" id="PTHR42920:SF5">
    <property type="entry name" value="EAMA DOMAIN-CONTAINING PROTEIN"/>
    <property type="match status" value="1"/>
</dbReference>
<feature type="transmembrane region" description="Helical" evidence="7">
    <location>
        <begin position="202"/>
        <end position="228"/>
    </location>
</feature>
<keyword evidence="4 7" id="KW-0812">Transmembrane</keyword>
<evidence type="ECO:0000256" key="7">
    <source>
        <dbReference type="SAM" id="Phobius"/>
    </source>
</evidence>
<evidence type="ECO:0000256" key="4">
    <source>
        <dbReference type="ARBA" id="ARBA00022692"/>
    </source>
</evidence>
<organism evidence="9 10">
    <name type="scientific">Rhodococcoides fascians</name>
    <name type="common">Rhodococcus fascians</name>
    <dbReference type="NCBI Taxonomy" id="1828"/>
    <lineage>
        <taxon>Bacteria</taxon>
        <taxon>Bacillati</taxon>
        <taxon>Actinomycetota</taxon>
        <taxon>Actinomycetes</taxon>
        <taxon>Mycobacteriales</taxon>
        <taxon>Nocardiaceae</taxon>
        <taxon>Rhodococcoides</taxon>
    </lineage>
</organism>
<comment type="subcellular location">
    <subcellularLocation>
        <location evidence="1">Cell membrane</location>
        <topology evidence="1">Multi-pass membrane protein</topology>
    </subcellularLocation>
</comment>
<feature type="transmembrane region" description="Helical" evidence="7">
    <location>
        <begin position="51"/>
        <end position="77"/>
    </location>
</feature>
<feature type="transmembrane region" description="Helical" evidence="7">
    <location>
        <begin position="240"/>
        <end position="260"/>
    </location>
</feature>
<dbReference type="InterPro" id="IPR037185">
    <property type="entry name" value="EmrE-like"/>
</dbReference>
<dbReference type="RefSeq" id="WP_048316670.1">
    <property type="nucleotide sequence ID" value="NZ_CP015220.1"/>
</dbReference>
<evidence type="ECO:0000259" key="8">
    <source>
        <dbReference type="Pfam" id="PF00892"/>
    </source>
</evidence>
<dbReference type="KEGG" id="rhs:A3Q41_00925"/>
<evidence type="ECO:0000313" key="9">
    <source>
        <dbReference type="EMBL" id="AMY22243.1"/>
    </source>
</evidence>
<evidence type="ECO:0000256" key="1">
    <source>
        <dbReference type="ARBA" id="ARBA00004651"/>
    </source>
</evidence>
<reference evidence="10" key="2">
    <citation type="submission" date="2016-04" db="EMBL/GenBank/DDBJ databases">
        <title>Complete Genome and Plasmid Sequences for Rhodococcus fascians D188 and Draft Sequences for Rhodococcus spp. Isolates PBTS 1 and PBTS 2.</title>
        <authorList>
            <person name="Stamer R."/>
            <person name="Vereecke D."/>
            <person name="Zhang Y."/>
            <person name="Schilkey F."/>
            <person name="Devitt N."/>
            <person name="Randall J."/>
        </authorList>
    </citation>
    <scope>NUCLEOTIDE SEQUENCE [LARGE SCALE GENOMIC DNA]</scope>
    <source>
        <strain evidence="10">PBTS2</strain>
    </source>
</reference>
<dbReference type="InterPro" id="IPR051258">
    <property type="entry name" value="Diverse_Substrate_Transporter"/>
</dbReference>
<evidence type="ECO:0000256" key="5">
    <source>
        <dbReference type="ARBA" id="ARBA00022989"/>
    </source>
</evidence>
<dbReference type="EMBL" id="CP015220">
    <property type="protein sequence ID" value="AMY22243.1"/>
    <property type="molecule type" value="Genomic_DNA"/>
</dbReference>
<feature type="transmembrane region" description="Helical" evidence="7">
    <location>
        <begin position="148"/>
        <end position="167"/>
    </location>
</feature>
<dbReference type="InterPro" id="IPR000620">
    <property type="entry name" value="EamA_dom"/>
</dbReference>
<dbReference type="PANTHER" id="PTHR42920">
    <property type="entry name" value="OS03G0707200 PROTEIN-RELATED"/>
    <property type="match status" value="1"/>
</dbReference>
<feature type="transmembrane region" description="Helical" evidence="7">
    <location>
        <begin position="25"/>
        <end position="45"/>
    </location>
</feature>
<dbReference type="AlphaFoldDB" id="A0A143QGF0"/>